<dbReference type="EMBL" id="SJPV01000007">
    <property type="protein sequence ID" value="TWU34851.1"/>
    <property type="molecule type" value="Genomic_DNA"/>
</dbReference>
<dbReference type="Proteomes" id="UP000319143">
    <property type="component" value="Unassembled WGS sequence"/>
</dbReference>
<comment type="caution">
    <text evidence="1">The sequence shown here is derived from an EMBL/GenBank/DDBJ whole genome shotgun (WGS) entry which is preliminary data.</text>
</comment>
<keyword evidence="2" id="KW-1185">Reference proteome</keyword>
<evidence type="ECO:0000313" key="1">
    <source>
        <dbReference type="EMBL" id="TWU34851.1"/>
    </source>
</evidence>
<dbReference type="RefSeq" id="WP_146528295.1">
    <property type="nucleotide sequence ID" value="NZ_SJPV01000007.1"/>
</dbReference>
<reference evidence="1 2" key="1">
    <citation type="submission" date="2019-02" db="EMBL/GenBank/DDBJ databases">
        <title>Deep-cultivation of Planctomycetes and their phenomic and genomic characterization uncovers novel biology.</title>
        <authorList>
            <person name="Wiegand S."/>
            <person name="Jogler M."/>
            <person name="Boedeker C."/>
            <person name="Pinto D."/>
            <person name="Vollmers J."/>
            <person name="Rivas-Marin E."/>
            <person name="Kohn T."/>
            <person name="Peeters S.H."/>
            <person name="Heuer A."/>
            <person name="Rast P."/>
            <person name="Oberbeckmann S."/>
            <person name="Bunk B."/>
            <person name="Jeske O."/>
            <person name="Meyerdierks A."/>
            <person name="Storesund J.E."/>
            <person name="Kallscheuer N."/>
            <person name="Luecker S."/>
            <person name="Lage O.M."/>
            <person name="Pohl T."/>
            <person name="Merkel B.J."/>
            <person name="Hornburger P."/>
            <person name="Mueller R.-W."/>
            <person name="Bruemmer F."/>
            <person name="Labrenz M."/>
            <person name="Spormann A.M."/>
            <person name="Op Den Camp H."/>
            <person name="Overmann J."/>
            <person name="Amann R."/>
            <person name="Jetten M.S.M."/>
            <person name="Mascher T."/>
            <person name="Medema M.H."/>
            <person name="Devos D.P."/>
            <person name="Kaster A.-K."/>
            <person name="Ovreas L."/>
            <person name="Rohde M."/>
            <person name="Galperin M.Y."/>
            <person name="Jogler C."/>
        </authorList>
    </citation>
    <scope>NUCLEOTIDE SEQUENCE [LARGE SCALE GENOMIC DNA]</scope>
    <source>
        <strain evidence="1 2">Poly41</strain>
    </source>
</reference>
<gene>
    <name evidence="1" type="ORF">Poly41_39940</name>
</gene>
<organism evidence="1 2">
    <name type="scientific">Novipirellula artificiosorum</name>
    <dbReference type="NCBI Taxonomy" id="2528016"/>
    <lineage>
        <taxon>Bacteria</taxon>
        <taxon>Pseudomonadati</taxon>
        <taxon>Planctomycetota</taxon>
        <taxon>Planctomycetia</taxon>
        <taxon>Pirellulales</taxon>
        <taxon>Pirellulaceae</taxon>
        <taxon>Novipirellula</taxon>
    </lineage>
</organism>
<sequence length="190" mass="20661">MRLIVAALTVVFLTCGVTYGQDEPGPGFEHLKCYGPFIGTWRYEGPLLEELPDIAKKGTPLVFEFSWRRILNKSAVEYSWSNELQGGVNLSSKGLVGWDAAQKQIISGGMNSVGGIIMGTVTHDEEAKSMTLKANGIDGEGEKTSFTGVVTKTGKDTLTWKALERTGGIVEGPSPVYTFKRVERAKKEAK</sequence>
<name>A0A5C6DGK7_9BACT</name>
<evidence type="ECO:0008006" key="3">
    <source>
        <dbReference type="Google" id="ProtNLM"/>
    </source>
</evidence>
<protein>
    <recommendedName>
        <fullName evidence="3">THAP4-like heme-binding beta-barrel domain-containing protein</fullName>
    </recommendedName>
</protein>
<accession>A0A5C6DGK7</accession>
<evidence type="ECO:0000313" key="2">
    <source>
        <dbReference type="Proteomes" id="UP000319143"/>
    </source>
</evidence>
<dbReference type="AlphaFoldDB" id="A0A5C6DGK7"/>
<proteinExistence type="predicted"/>